<comment type="similarity">
    <text evidence="2 9 10">Belongs to the RecF family.</text>
</comment>
<dbReference type="InterPro" id="IPR001238">
    <property type="entry name" value="DNA-binding_RecF"/>
</dbReference>
<keyword evidence="9 10" id="KW-0227">DNA damage</keyword>
<dbReference type="GO" id="GO:0006302">
    <property type="term" value="P:double-strand break repair"/>
    <property type="evidence" value="ECO:0007669"/>
    <property type="project" value="TreeGrafter"/>
</dbReference>
<keyword evidence="9 10" id="KW-0234">DNA repair</keyword>
<dbReference type="PROSITE" id="PS00617">
    <property type="entry name" value="RECF_1"/>
    <property type="match status" value="1"/>
</dbReference>
<dbReference type="AlphaFoldDB" id="A0A916JJ18"/>
<keyword evidence="13" id="KW-1185">Reference proteome</keyword>
<evidence type="ECO:0000256" key="10">
    <source>
        <dbReference type="RuleBase" id="RU000578"/>
    </source>
</evidence>
<dbReference type="Gene3D" id="3.40.50.300">
    <property type="entry name" value="P-loop containing nucleotide triphosphate hydrolases"/>
    <property type="match status" value="1"/>
</dbReference>
<dbReference type="HAMAP" id="MF_00365">
    <property type="entry name" value="RecF"/>
    <property type="match status" value="1"/>
</dbReference>
<comment type="function">
    <text evidence="9 10">The RecF protein is involved in DNA metabolism; it is required for DNA replication and normal SOS inducibility. RecF binds preferentially to single-stranded, linear DNA. It also seems to bind ATP.</text>
</comment>
<dbReference type="GO" id="GO:0003697">
    <property type="term" value="F:single-stranded DNA binding"/>
    <property type="evidence" value="ECO:0007669"/>
    <property type="project" value="UniProtKB-UniRule"/>
</dbReference>
<proteinExistence type="inferred from homology"/>
<dbReference type="GO" id="GO:0005524">
    <property type="term" value="F:ATP binding"/>
    <property type="evidence" value="ECO:0007669"/>
    <property type="project" value="UniProtKB-UniRule"/>
</dbReference>
<evidence type="ECO:0000256" key="3">
    <source>
        <dbReference type="ARBA" id="ARBA00020170"/>
    </source>
</evidence>
<dbReference type="GO" id="GO:0006260">
    <property type="term" value="P:DNA replication"/>
    <property type="evidence" value="ECO:0007669"/>
    <property type="project" value="UniProtKB-UniRule"/>
</dbReference>
<keyword evidence="8 9" id="KW-0238">DNA-binding</keyword>
<organism evidence="12 13">
    <name type="scientific">Parvicella tangerina</name>
    <dbReference type="NCBI Taxonomy" id="2829795"/>
    <lineage>
        <taxon>Bacteria</taxon>
        <taxon>Pseudomonadati</taxon>
        <taxon>Bacteroidota</taxon>
        <taxon>Flavobacteriia</taxon>
        <taxon>Flavobacteriales</taxon>
        <taxon>Parvicellaceae</taxon>
        <taxon>Parvicella</taxon>
    </lineage>
</organism>
<dbReference type="NCBIfam" id="TIGR00611">
    <property type="entry name" value="recf"/>
    <property type="match status" value="1"/>
</dbReference>
<keyword evidence="6 9" id="KW-0547">Nucleotide-binding</keyword>
<dbReference type="Gene3D" id="1.20.1050.90">
    <property type="entry name" value="RecF/RecN/SMC, N-terminal domain"/>
    <property type="match status" value="1"/>
</dbReference>
<dbReference type="GO" id="GO:0000731">
    <property type="term" value="P:DNA synthesis involved in DNA repair"/>
    <property type="evidence" value="ECO:0007669"/>
    <property type="project" value="TreeGrafter"/>
</dbReference>
<evidence type="ECO:0000256" key="5">
    <source>
        <dbReference type="ARBA" id="ARBA00022705"/>
    </source>
</evidence>
<dbReference type="Proteomes" id="UP000683507">
    <property type="component" value="Chromosome"/>
</dbReference>
<dbReference type="InterPro" id="IPR003395">
    <property type="entry name" value="RecF/RecN/SMC_N"/>
</dbReference>
<evidence type="ECO:0000256" key="8">
    <source>
        <dbReference type="ARBA" id="ARBA00023125"/>
    </source>
</evidence>
<feature type="binding site" evidence="9">
    <location>
        <begin position="30"/>
        <end position="37"/>
    </location>
    <ligand>
        <name>ATP</name>
        <dbReference type="ChEBI" id="CHEBI:30616"/>
    </ligand>
</feature>
<evidence type="ECO:0000256" key="2">
    <source>
        <dbReference type="ARBA" id="ARBA00008016"/>
    </source>
</evidence>
<dbReference type="PROSITE" id="PS00618">
    <property type="entry name" value="RECF_2"/>
    <property type="match status" value="1"/>
</dbReference>
<protein>
    <recommendedName>
        <fullName evidence="3 9">DNA replication and repair protein RecF</fullName>
    </recommendedName>
</protein>
<evidence type="ECO:0000313" key="12">
    <source>
        <dbReference type="EMBL" id="CAG5076428.1"/>
    </source>
</evidence>
<evidence type="ECO:0000313" key="13">
    <source>
        <dbReference type="Proteomes" id="UP000683507"/>
    </source>
</evidence>
<dbReference type="PANTHER" id="PTHR32182:SF0">
    <property type="entry name" value="DNA REPLICATION AND REPAIR PROTEIN RECF"/>
    <property type="match status" value="1"/>
</dbReference>
<dbReference type="SUPFAM" id="SSF52540">
    <property type="entry name" value="P-loop containing nucleoside triphosphate hydrolases"/>
    <property type="match status" value="1"/>
</dbReference>
<name>A0A916JJ18_9FLAO</name>
<accession>A0A916JJ18</accession>
<reference evidence="12" key="1">
    <citation type="submission" date="2021-04" db="EMBL/GenBank/DDBJ databases">
        <authorList>
            <person name="Rodrigo-Torres L."/>
            <person name="Arahal R. D."/>
            <person name="Lucena T."/>
        </authorList>
    </citation>
    <scope>NUCLEOTIDE SEQUENCE</scope>
    <source>
        <strain evidence="12">AS29M-1</strain>
    </source>
</reference>
<gene>
    <name evidence="12" type="primary">recF_1</name>
    <name evidence="9" type="synonym">recF</name>
    <name evidence="12" type="ORF">CRYO30217_00105</name>
</gene>
<dbReference type="Pfam" id="PF02463">
    <property type="entry name" value="SMC_N"/>
    <property type="match status" value="1"/>
</dbReference>
<dbReference type="KEGG" id="ptan:CRYO30217_00105"/>
<dbReference type="InterPro" id="IPR018078">
    <property type="entry name" value="DNA-binding_RecF_CS"/>
</dbReference>
<keyword evidence="9 10" id="KW-0742">SOS response</keyword>
<evidence type="ECO:0000259" key="11">
    <source>
        <dbReference type="Pfam" id="PF02463"/>
    </source>
</evidence>
<keyword evidence="5 9" id="KW-0235">DNA replication</keyword>
<evidence type="ECO:0000256" key="7">
    <source>
        <dbReference type="ARBA" id="ARBA00022840"/>
    </source>
</evidence>
<dbReference type="PANTHER" id="PTHR32182">
    <property type="entry name" value="DNA REPLICATION AND REPAIR PROTEIN RECF"/>
    <property type="match status" value="1"/>
</dbReference>
<evidence type="ECO:0000256" key="6">
    <source>
        <dbReference type="ARBA" id="ARBA00022741"/>
    </source>
</evidence>
<evidence type="ECO:0000256" key="1">
    <source>
        <dbReference type="ARBA" id="ARBA00004496"/>
    </source>
</evidence>
<evidence type="ECO:0000256" key="9">
    <source>
        <dbReference type="HAMAP-Rule" id="MF_00365"/>
    </source>
</evidence>
<dbReference type="GO" id="GO:0009432">
    <property type="term" value="P:SOS response"/>
    <property type="evidence" value="ECO:0007669"/>
    <property type="project" value="UniProtKB-UniRule"/>
</dbReference>
<dbReference type="InterPro" id="IPR027417">
    <property type="entry name" value="P-loop_NTPase"/>
</dbReference>
<dbReference type="RefSeq" id="WP_258540350.1">
    <property type="nucleotide sequence ID" value="NZ_OU015584.1"/>
</dbReference>
<keyword evidence="4 9" id="KW-0963">Cytoplasm</keyword>
<keyword evidence="7 9" id="KW-0067">ATP-binding</keyword>
<dbReference type="GO" id="GO:0005737">
    <property type="term" value="C:cytoplasm"/>
    <property type="evidence" value="ECO:0007669"/>
    <property type="project" value="UniProtKB-SubCell"/>
</dbReference>
<dbReference type="EMBL" id="OU015584">
    <property type="protein sequence ID" value="CAG5076428.1"/>
    <property type="molecule type" value="Genomic_DNA"/>
</dbReference>
<evidence type="ECO:0000256" key="4">
    <source>
        <dbReference type="ARBA" id="ARBA00022490"/>
    </source>
</evidence>
<sequence length="369" mass="42291">MHLKSLSLINFKNISEAEFEFSADVNCFLGLNGEGKTNILDGIHYLSLTKSYFNHRDNQNIKFEEPFFVVQGVFQKDEDELNIYCGMKAGEKKTFKKNKKNYTKLADHVGLLPVVMISPNDTSLILDGSEVRRKFIDSIISQFDKEYLQKLMAYNKVLQQRNALLKQFAERGAFQEDMLEVMDMQIGPLGDWVHTRRQEFLDEFIPVFNQFYGDLSNGKEEVSLVYQSQLTEGSLESLLVANRMKDRSANYTTQGIHKDDLVFTIKDHPLKKFGSQGQQKSYLIALKLATHAYTKEKKGFAPILLLDDIFDKLDDTRIDYLLGMIKEGKLGQTFITDTSTEKVPSILKRLDINFNAFEIENGAIKNQLA</sequence>
<comment type="subcellular location">
    <subcellularLocation>
        <location evidence="1 9 10">Cytoplasm</location>
    </subcellularLocation>
</comment>
<dbReference type="InterPro" id="IPR042174">
    <property type="entry name" value="RecF_2"/>
</dbReference>
<feature type="domain" description="RecF/RecN/SMC N-terminal" evidence="11">
    <location>
        <begin position="3"/>
        <end position="341"/>
    </location>
</feature>